<dbReference type="GO" id="GO:0043202">
    <property type="term" value="C:lysosomal lumen"/>
    <property type="evidence" value="ECO:0007669"/>
    <property type="project" value="UniProtKB-SubCell"/>
</dbReference>
<evidence type="ECO:0000256" key="10">
    <source>
        <dbReference type="ARBA" id="ARBA00023228"/>
    </source>
</evidence>
<dbReference type="InterPro" id="IPR029033">
    <property type="entry name" value="His_PPase_superfam"/>
</dbReference>
<evidence type="ECO:0000256" key="2">
    <source>
        <dbReference type="ARBA" id="ARBA00004227"/>
    </source>
</evidence>
<keyword evidence="7 13" id="KW-1133">Transmembrane helix</keyword>
<dbReference type="Gene3D" id="3.40.50.1240">
    <property type="entry name" value="Phosphoglycerate mutase-like"/>
    <property type="match status" value="1"/>
</dbReference>
<evidence type="ECO:0000256" key="1">
    <source>
        <dbReference type="ARBA" id="ARBA00000032"/>
    </source>
</evidence>
<keyword evidence="15" id="KW-1185">Reference proteome</keyword>
<dbReference type="CDD" id="cd07061">
    <property type="entry name" value="HP_HAP_like"/>
    <property type="match status" value="1"/>
</dbReference>
<dbReference type="EC" id="3.1.3.2" evidence="4"/>
<dbReference type="Ensembl" id="ENSPMGT00000029662.1">
    <property type="protein sequence ID" value="ENSPMGP00000027848.1"/>
    <property type="gene ID" value="ENSPMGG00000022462.1"/>
</dbReference>
<organism evidence="14 15">
    <name type="scientific">Periophthalmus magnuspinnatus</name>
    <dbReference type="NCBI Taxonomy" id="409849"/>
    <lineage>
        <taxon>Eukaryota</taxon>
        <taxon>Metazoa</taxon>
        <taxon>Chordata</taxon>
        <taxon>Craniata</taxon>
        <taxon>Vertebrata</taxon>
        <taxon>Euteleostomi</taxon>
        <taxon>Actinopterygii</taxon>
        <taxon>Neopterygii</taxon>
        <taxon>Teleostei</taxon>
        <taxon>Neoteleostei</taxon>
        <taxon>Acanthomorphata</taxon>
        <taxon>Gobiaria</taxon>
        <taxon>Gobiiformes</taxon>
        <taxon>Gobioidei</taxon>
        <taxon>Gobiidae</taxon>
        <taxon>Oxudercinae</taxon>
        <taxon>Periophthalmus</taxon>
    </lineage>
</organism>
<dbReference type="Pfam" id="PF00328">
    <property type="entry name" value="His_Phos_2"/>
    <property type="match status" value="1"/>
</dbReference>
<dbReference type="Proteomes" id="UP000261520">
    <property type="component" value="Unplaced"/>
</dbReference>
<dbReference type="PANTHER" id="PTHR11567:SF180">
    <property type="entry name" value="LYSOSOMAL ACID PHOSPHATASE"/>
    <property type="match status" value="1"/>
</dbReference>
<comment type="similarity">
    <text evidence="3">Belongs to the histidine acid phosphatase family.</text>
</comment>
<keyword evidence="6" id="KW-0378">Hydrolase</keyword>
<evidence type="ECO:0000256" key="3">
    <source>
        <dbReference type="ARBA" id="ARBA00005375"/>
    </source>
</evidence>
<comment type="subcellular location">
    <subcellularLocation>
        <location evidence="2">Lysosome lumen</location>
    </subcellularLocation>
    <subcellularLocation>
        <location evidence="11">Lysosome membrane</location>
        <topology evidence="11">Single-pass membrane protein</topology>
        <orientation evidence="11">Lumenal side</orientation>
    </subcellularLocation>
</comment>
<dbReference type="AlphaFoldDB" id="A0A3B4BDH9"/>
<keyword evidence="5 13" id="KW-0812">Transmembrane</keyword>
<evidence type="ECO:0000256" key="6">
    <source>
        <dbReference type="ARBA" id="ARBA00022801"/>
    </source>
</evidence>
<feature type="transmembrane region" description="Helical" evidence="13">
    <location>
        <begin position="12"/>
        <end position="36"/>
    </location>
</feature>
<dbReference type="InterPro" id="IPR000560">
    <property type="entry name" value="His_Pase_clade-2"/>
</dbReference>
<dbReference type="GO" id="GO:0007040">
    <property type="term" value="P:lysosome organization"/>
    <property type="evidence" value="ECO:0007669"/>
    <property type="project" value="TreeGrafter"/>
</dbReference>
<keyword evidence="9" id="KW-0325">Glycoprotein</keyword>
<protein>
    <recommendedName>
        <fullName evidence="12">Lysosomal acid phosphatase</fullName>
        <ecNumber evidence="4">3.1.3.2</ecNumber>
    </recommendedName>
</protein>
<evidence type="ECO:0000256" key="13">
    <source>
        <dbReference type="SAM" id="Phobius"/>
    </source>
</evidence>
<dbReference type="InterPro" id="IPR050645">
    <property type="entry name" value="Histidine_acid_phosphatase"/>
</dbReference>
<comment type="catalytic activity">
    <reaction evidence="1">
        <text>a phosphate monoester + H2O = an alcohol + phosphate</text>
        <dbReference type="Rhea" id="RHEA:15017"/>
        <dbReference type="ChEBI" id="CHEBI:15377"/>
        <dbReference type="ChEBI" id="CHEBI:30879"/>
        <dbReference type="ChEBI" id="CHEBI:43474"/>
        <dbReference type="ChEBI" id="CHEBI:67140"/>
        <dbReference type="EC" id="3.1.3.2"/>
    </reaction>
</comment>
<evidence type="ECO:0000256" key="5">
    <source>
        <dbReference type="ARBA" id="ARBA00022692"/>
    </source>
</evidence>
<dbReference type="SUPFAM" id="SSF53254">
    <property type="entry name" value="Phosphoglycerate mutase-like"/>
    <property type="match status" value="1"/>
</dbReference>
<evidence type="ECO:0000256" key="11">
    <source>
        <dbReference type="ARBA" id="ARBA00037852"/>
    </source>
</evidence>
<sequence length="160" mass="18257">YFLSLSPFFASLLLSLLVSLPLSFSPPVFVSLLFLFRHGDRSPIRAYPTDPYQESAWPQGFGQLSQVGMKQHYNLGQFLRKRYTGFLKESYDRQEISVRSTDFDRTLMSAEANLAGLYPPNGSQVFNPDIKWQPIPVHTVPMPEERVGNSSGRLLTQHFK</sequence>
<dbReference type="GO" id="GO:0005765">
    <property type="term" value="C:lysosomal membrane"/>
    <property type="evidence" value="ECO:0007669"/>
    <property type="project" value="UniProtKB-SubCell"/>
</dbReference>
<reference evidence="14" key="2">
    <citation type="submission" date="2025-09" db="UniProtKB">
        <authorList>
            <consortium name="Ensembl"/>
        </authorList>
    </citation>
    <scope>IDENTIFICATION</scope>
</reference>
<evidence type="ECO:0000256" key="8">
    <source>
        <dbReference type="ARBA" id="ARBA00023136"/>
    </source>
</evidence>
<dbReference type="GO" id="GO:0003993">
    <property type="term" value="F:acid phosphatase activity"/>
    <property type="evidence" value="ECO:0007669"/>
    <property type="project" value="UniProtKB-EC"/>
</dbReference>
<keyword evidence="8 13" id="KW-0472">Membrane</keyword>
<proteinExistence type="inferred from homology"/>
<evidence type="ECO:0000256" key="4">
    <source>
        <dbReference type="ARBA" id="ARBA00012646"/>
    </source>
</evidence>
<keyword evidence="10" id="KW-0458">Lysosome</keyword>
<evidence type="ECO:0000313" key="15">
    <source>
        <dbReference type="Proteomes" id="UP000261520"/>
    </source>
</evidence>
<name>A0A3B4BDH9_9GOBI</name>
<evidence type="ECO:0000256" key="7">
    <source>
        <dbReference type="ARBA" id="ARBA00022989"/>
    </source>
</evidence>
<reference evidence="14" key="1">
    <citation type="submission" date="2025-08" db="UniProtKB">
        <authorList>
            <consortium name="Ensembl"/>
        </authorList>
    </citation>
    <scope>IDENTIFICATION</scope>
</reference>
<evidence type="ECO:0000256" key="12">
    <source>
        <dbReference type="ARBA" id="ARBA00039422"/>
    </source>
</evidence>
<accession>A0A3B4BDH9</accession>
<dbReference type="PANTHER" id="PTHR11567">
    <property type="entry name" value="ACID PHOSPHATASE-RELATED"/>
    <property type="match status" value="1"/>
</dbReference>
<evidence type="ECO:0000256" key="9">
    <source>
        <dbReference type="ARBA" id="ARBA00023180"/>
    </source>
</evidence>
<evidence type="ECO:0000313" key="14">
    <source>
        <dbReference type="Ensembl" id="ENSPMGP00000027848.1"/>
    </source>
</evidence>